<feature type="compositionally biased region" description="Basic and acidic residues" evidence="1">
    <location>
        <begin position="164"/>
        <end position="176"/>
    </location>
</feature>
<dbReference type="EMBL" id="CAKOGP040001947">
    <property type="protein sequence ID" value="CAJ1957638.1"/>
    <property type="molecule type" value="Genomic_DNA"/>
</dbReference>
<dbReference type="Proteomes" id="UP001295423">
    <property type="component" value="Unassembled WGS sequence"/>
</dbReference>
<dbReference type="AlphaFoldDB" id="A0AAD2JJV7"/>
<gene>
    <name evidence="2" type="ORF">CYCCA115_LOCUS16810</name>
</gene>
<feature type="region of interest" description="Disordered" evidence="1">
    <location>
        <begin position="159"/>
        <end position="183"/>
    </location>
</feature>
<comment type="caution">
    <text evidence="2">The sequence shown here is derived from an EMBL/GenBank/DDBJ whole genome shotgun (WGS) entry which is preliminary data.</text>
</comment>
<accession>A0AAD2JJV7</accession>
<evidence type="ECO:0000256" key="1">
    <source>
        <dbReference type="SAM" id="MobiDB-lite"/>
    </source>
</evidence>
<keyword evidence="3" id="KW-1185">Reference proteome</keyword>
<proteinExistence type="predicted"/>
<protein>
    <submittedName>
        <fullName evidence="2">Uncharacterized protein</fullName>
    </submittedName>
</protein>
<reference evidence="2" key="1">
    <citation type="submission" date="2023-08" db="EMBL/GenBank/DDBJ databases">
        <authorList>
            <person name="Audoor S."/>
            <person name="Bilcke G."/>
        </authorList>
    </citation>
    <scope>NUCLEOTIDE SEQUENCE</scope>
</reference>
<evidence type="ECO:0000313" key="2">
    <source>
        <dbReference type="EMBL" id="CAJ1957638.1"/>
    </source>
</evidence>
<organism evidence="2 3">
    <name type="scientific">Cylindrotheca closterium</name>
    <dbReference type="NCBI Taxonomy" id="2856"/>
    <lineage>
        <taxon>Eukaryota</taxon>
        <taxon>Sar</taxon>
        <taxon>Stramenopiles</taxon>
        <taxon>Ochrophyta</taxon>
        <taxon>Bacillariophyta</taxon>
        <taxon>Bacillariophyceae</taxon>
        <taxon>Bacillariophycidae</taxon>
        <taxon>Bacillariales</taxon>
        <taxon>Bacillariaceae</taxon>
        <taxon>Cylindrotheca</taxon>
    </lineage>
</organism>
<name>A0AAD2JJV7_9STRA</name>
<evidence type="ECO:0000313" key="3">
    <source>
        <dbReference type="Proteomes" id="UP001295423"/>
    </source>
</evidence>
<sequence length="197" mass="21583">MDRRYFLFEEAVWTIVFGTNPGTDVTAQICRNGQQGYSGTVVPFVDGVGRLSYPGFEAWDYILPPGVACPLPLPKTTYPVSMTALGPVGVAPANTYFHFDNNDREQSFKVETWGSYSVGDTADPANNDLVYFQARQCRNGVEIWLGLVATGATHFEISSGDTPCGRREPYGRREPEESGVFQSGDEIVPFSESCIGS</sequence>